<evidence type="ECO:0000256" key="4">
    <source>
        <dbReference type="ARBA" id="ARBA00010714"/>
    </source>
</evidence>
<feature type="compositionally biased region" description="Polar residues" evidence="16">
    <location>
        <begin position="51"/>
        <end position="65"/>
    </location>
</feature>
<dbReference type="PANTHER" id="PTHR39083:SF1">
    <property type="entry name" value="CYCLIC DI-GMP-BINDING PROTEIN"/>
    <property type="match status" value="1"/>
</dbReference>
<name>A0ABU4E4H0_9ENTR</name>
<dbReference type="Gene3D" id="2.60.120.260">
    <property type="entry name" value="Galactose-binding domain-like"/>
    <property type="match status" value="2"/>
</dbReference>
<evidence type="ECO:0000256" key="15">
    <source>
        <dbReference type="RuleBase" id="RU365021"/>
    </source>
</evidence>
<evidence type="ECO:0000256" key="9">
    <source>
        <dbReference type="ARBA" id="ARBA00022636"/>
    </source>
</evidence>
<evidence type="ECO:0000256" key="6">
    <source>
        <dbReference type="ARBA" id="ARBA00021844"/>
    </source>
</evidence>
<dbReference type="EMBL" id="JAWLOF010000006">
    <property type="protein sequence ID" value="MDV7023176.1"/>
    <property type="molecule type" value="Genomic_DNA"/>
</dbReference>
<feature type="compositionally biased region" description="Low complexity" evidence="16">
    <location>
        <begin position="31"/>
        <end position="50"/>
    </location>
</feature>
<keyword evidence="15" id="KW-0732">Signal</keyword>
<evidence type="ECO:0000256" key="10">
    <source>
        <dbReference type="ARBA" id="ARBA00022692"/>
    </source>
</evidence>
<feature type="region of interest" description="Disordered" evidence="16">
    <location>
        <begin position="24"/>
        <end position="89"/>
    </location>
</feature>
<feature type="transmembrane region" description="Helical" evidence="15">
    <location>
        <begin position="771"/>
        <end position="792"/>
    </location>
</feature>
<keyword evidence="10 15" id="KW-0812">Transmembrane</keyword>
<feature type="signal peptide" evidence="15">
    <location>
        <begin position="1"/>
        <end position="24"/>
    </location>
</feature>
<accession>A0ABU4E4H0</accession>
<dbReference type="RefSeq" id="WP_317678197.1">
    <property type="nucleotide sequence ID" value="NZ_JAWLOF010000006.1"/>
</dbReference>
<keyword evidence="18" id="KW-1185">Reference proteome</keyword>
<reference evidence="17 18" key="1">
    <citation type="submission" date="2023-10" db="EMBL/GenBank/DDBJ databases">
        <authorList>
            <person name="Dale J."/>
        </authorList>
    </citation>
    <scope>NUCLEOTIDE SEQUENCE [LARGE SCALE GENOMIC DNA]</scope>
    <source>
        <strain evidence="17 18">2023EL-00970</strain>
    </source>
</reference>
<evidence type="ECO:0000256" key="1">
    <source>
        <dbReference type="ARBA" id="ARBA00002057"/>
    </source>
</evidence>
<feature type="chain" id="PRO_5045001838" description="Cyclic di-GMP-binding protein" evidence="15">
    <location>
        <begin position="25"/>
        <end position="808"/>
    </location>
</feature>
<evidence type="ECO:0000256" key="14">
    <source>
        <dbReference type="ARBA" id="ARBA00033444"/>
    </source>
</evidence>
<comment type="subcellular location">
    <subcellularLocation>
        <location evidence="2">Cell inner membrane</location>
        <topology evidence="2">Single-pass membrane protein</topology>
    </subcellularLocation>
</comment>
<dbReference type="Proteomes" id="UP001187066">
    <property type="component" value="Unassembled WGS sequence"/>
</dbReference>
<evidence type="ECO:0000256" key="16">
    <source>
        <dbReference type="SAM" id="MobiDB-lite"/>
    </source>
</evidence>
<comment type="subunit">
    <text evidence="5 15">Tightly associated with the cellulose synthase catalytic subunit.</text>
</comment>
<evidence type="ECO:0000256" key="5">
    <source>
        <dbReference type="ARBA" id="ARBA00011437"/>
    </source>
</evidence>
<comment type="function">
    <text evidence="1 15">Binds the cellulose synthase activator, bis-(3'-5') cyclic diguanylic acid (c-di-GMP).</text>
</comment>
<proteinExistence type="inferred from homology"/>
<evidence type="ECO:0000256" key="11">
    <source>
        <dbReference type="ARBA" id="ARBA00022916"/>
    </source>
</evidence>
<dbReference type="InterPro" id="IPR018513">
    <property type="entry name" value="Cell_synthase_bac"/>
</dbReference>
<evidence type="ECO:0000256" key="2">
    <source>
        <dbReference type="ARBA" id="ARBA00004377"/>
    </source>
</evidence>
<evidence type="ECO:0000313" key="17">
    <source>
        <dbReference type="EMBL" id="MDV7023176.1"/>
    </source>
</evidence>
<dbReference type="PANTHER" id="PTHR39083">
    <property type="entry name" value="CYCLIC DI-GMP-BINDING PROTEIN"/>
    <property type="match status" value="1"/>
</dbReference>
<sequence>MKRMTFKACQVLLALCVMTRTVPAQEPQPGAPEFTAPATDAAAPSDIPATLSPQGAAPQTDTSESAPVPAIPLDLPPPTQATDSAPAAPQLIPGNAVSVTVAQMGQPQGVILSGGQLQAGINFTLPSDQVITSAQLNLNLKVSPDMAARNATLQLMMNGQPLGTVPLGTSDSNVSNYQLEIPAALVVSSNNISFKINDGDALLCLRDLSDKYQVTIMPDTRLDLEGQQLNIGADLSHFPRPFFDSMQMTPTTLAFAFPAKLLPEQVSAAAIVASWLGIQADYRGINFDAMRDKLPEKNGILFGKPGDTIGGLTLPETNTPILQIVDNPGNPVYKLLLVIGNNDQQLRAAASRLTRGDFKVQSPFMPVDIQTIPRSKPYDAPRWIPTDRPVRLVELMRQDQSLTVSGIWHEPLRVAFRAAPDLFLWDGETIPMKIGYRFPSESWIDDQRSYLSMTFNGTFLRNLPVNKQGLLEMLWHKLGGDARQESARVPLEPYLIYGDNQLSLYFNIETKEAAPCSVLLNNNIKSRIDEDSWIDLSKTRHFSLLPNLSYFVGASFPFTRLADFSQTVLLLPETPADSEVGTLLDLAARSGIATGTALYHNRVMFGLPSGGANLAFLNQSDVLAVSTLDQNAFNRALLAQSPFTANEHTFGVREPTMWQTAQRYLEGDWTASGVDADRYFSSNEAWRGFVSFRSQWNPSRLVVMAIGSNGDQLSRLYTDLNSARINAGIRGDVSIITDENGVRSFRVGQQFPSGQMPWYMMVVWYANQHSALLAIVGLLFATVIGLSLYALLKRRAHKRLNPQDYDSE</sequence>
<evidence type="ECO:0000256" key="12">
    <source>
        <dbReference type="ARBA" id="ARBA00022989"/>
    </source>
</evidence>
<gene>
    <name evidence="17" type="primary">bcsB</name>
    <name evidence="17" type="ORF">R4P48_10860</name>
</gene>
<organism evidence="17 18">
    <name type="scientific">Atlantibacter subterraneus</name>
    <dbReference type="NCBI Taxonomy" id="255519"/>
    <lineage>
        <taxon>Bacteria</taxon>
        <taxon>Pseudomonadati</taxon>
        <taxon>Pseudomonadota</taxon>
        <taxon>Gammaproteobacteria</taxon>
        <taxon>Enterobacterales</taxon>
        <taxon>Enterobacteriaceae</taxon>
        <taxon>Atlantibacter</taxon>
    </lineage>
</organism>
<keyword evidence="12 15" id="KW-1133">Transmembrane helix</keyword>
<comment type="similarity">
    <text evidence="4 15">Belongs to the AcsB/BcsB family.</text>
</comment>
<keyword evidence="9 15" id="KW-0973">c-di-GMP</keyword>
<comment type="caution">
    <text evidence="17">The sequence shown here is derived from an EMBL/GenBank/DDBJ whole genome shotgun (WGS) entry which is preliminary data.</text>
</comment>
<evidence type="ECO:0000256" key="3">
    <source>
        <dbReference type="ARBA" id="ARBA00005186"/>
    </source>
</evidence>
<evidence type="ECO:0000256" key="13">
    <source>
        <dbReference type="ARBA" id="ARBA00023136"/>
    </source>
</evidence>
<keyword evidence="7 15" id="KW-1003">Cell membrane</keyword>
<dbReference type="PRINTS" id="PR01440">
    <property type="entry name" value="CELLSNTHASEB"/>
</dbReference>
<evidence type="ECO:0000313" key="18">
    <source>
        <dbReference type="Proteomes" id="UP001187066"/>
    </source>
</evidence>
<keyword evidence="11 15" id="KW-0135">Cellulose biosynthesis</keyword>
<dbReference type="InterPro" id="IPR003920">
    <property type="entry name" value="Cell_synth_B"/>
</dbReference>
<comment type="pathway">
    <text evidence="3 15">Glycan metabolism; bacterial cellulose biosynthesis.</text>
</comment>
<keyword evidence="13 15" id="KW-0472">Membrane</keyword>
<evidence type="ECO:0000256" key="7">
    <source>
        <dbReference type="ARBA" id="ARBA00022475"/>
    </source>
</evidence>
<protein>
    <recommendedName>
        <fullName evidence="6 15">Cyclic di-GMP-binding protein</fullName>
    </recommendedName>
    <alternativeName>
        <fullName evidence="14 15">Cellulose synthase regulatory subunit</fullName>
    </alternativeName>
</protein>
<evidence type="ECO:0000256" key="8">
    <source>
        <dbReference type="ARBA" id="ARBA00022519"/>
    </source>
</evidence>
<dbReference type="NCBIfam" id="NF008324">
    <property type="entry name" value="PRK11114.1-2"/>
    <property type="match status" value="1"/>
</dbReference>
<dbReference type="Pfam" id="PF03170">
    <property type="entry name" value="BcsB"/>
    <property type="match status" value="1"/>
</dbReference>
<keyword evidence="8 15" id="KW-0997">Cell inner membrane</keyword>